<evidence type="ECO:0000313" key="2">
    <source>
        <dbReference type="EMBL" id="KAK1737238.1"/>
    </source>
</evidence>
<accession>A0AAD8Y148</accession>
<feature type="signal peptide" evidence="1">
    <location>
        <begin position="1"/>
        <end position="35"/>
    </location>
</feature>
<dbReference type="EMBL" id="JATAAI010000026">
    <property type="protein sequence ID" value="KAK1737238.1"/>
    <property type="molecule type" value="Genomic_DNA"/>
</dbReference>
<proteinExistence type="predicted"/>
<keyword evidence="1" id="KW-0732">Signal</keyword>
<name>A0AAD8Y148_9STRA</name>
<evidence type="ECO:0000313" key="3">
    <source>
        <dbReference type="Proteomes" id="UP001224775"/>
    </source>
</evidence>
<feature type="chain" id="PRO_5042044314" evidence="1">
    <location>
        <begin position="36"/>
        <end position="803"/>
    </location>
</feature>
<comment type="caution">
    <text evidence="2">The sequence shown here is derived from an EMBL/GenBank/DDBJ whole genome shotgun (WGS) entry which is preliminary data.</text>
</comment>
<dbReference type="AlphaFoldDB" id="A0AAD8Y148"/>
<reference evidence="2" key="1">
    <citation type="submission" date="2023-06" db="EMBL/GenBank/DDBJ databases">
        <title>Survivors Of The Sea: Transcriptome response of Skeletonema marinoi to long-term dormancy.</title>
        <authorList>
            <person name="Pinder M.I.M."/>
            <person name="Kourtchenko O."/>
            <person name="Robertson E.K."/>
            <person name="Larsson T."/>
            <person name="Maumus F."/>
            <person name="Osuna-Cruz C.M."/>
            <person name="Vancaester E."/>
            <person name="Stenow R."/>
            <person name="Vandepoele K."/>
            <person name="Ploug H."/>
            <person name="Bruchert V."/>
            <person name="Godhe A."/>
            <person name="Topel M."/>
        </authorList>
    </citation>
    <scope>NUCLEOTIDE SEQUENCE</scope>
    <source>
        <strain evidence="2">R05AC</strain>
    </source>
</reference>
<evidence type="ECO:0000256" key="1">
    <source>
        <dbReference type="SAM" id="SignalP"/>
    </source>
</evidence>
<sequence>MSRSIGAAHGYSRPYHGGVCFLFLLVTFQLHSTFAFVPSGHEHHIRSLNSSINTVQSTIESTDEAILRDIDKNHNDDANQLCSYLESEEITSAGDEILQTIDTTTAYQSPPTPILSDEATSALRTTAQRYFEKIRDSNNGAWGMEQVDLDELFSTDAESDVSWKKELDDALTQNIYPLIRSGWPSHDALSGDSQPVLTVTSATLVTGWGCPGGKATLTPLDRDAGLFVAHIDLGNDGQVANTASEDTPVMGALYLESLIADDGEIQSHEPIVGPLKPGQMVVHRSIERTSAIVVPSDIHSLEQKYKSSLDTVSRRQIWKAAERTRHYALRLVLTTKTGSNDDTDIPEAPTEERSYRLRETSRLLDSRMQYLTLASEVDLNDAENHLRLGINYLVKISSDNQLGLDEQSYIDKAVFHFEKAAALCPTDARTHSQLATALRAKMEYEQRLHMEGADRDYDSLESVYLNRMRDALERSVQLGSAAVRVCANGIDDLSLSLHKLAETLCRMGELDAALDAIDKWAECGSLRSGLAVEDKNHQHQSPIPSFKWIQAQGDDDTNTTILNRRDIALTTVGDLRVFEPADVSLLRAAADKHFAQTAGQQTSRYTMQYEGNSEVHLDDLCSADPDLKLRIDRILQEKVYPLVRAAFGEDEDEPEPKGSICVYDSIFVRYNAEQAKAAGLRGASQPLHQDGGIYSVNIALNEHLDDSENGFTGGGTFFEALTVGDGDDYIQRPSAPGHAIIHKTTQRHAGAPTTSGVRDILVIFLTARQPEKSEIEEVTWRVERAMRLTPLAKQLSREKLISC</sequence>
<keyword evidence="3" id="KW-1185">Reference proteome</keyword>
<dbReference type="Gene3D" id="2.60.120.620">
    <property type="entry name" value="q2cbj1_9rhob like domain"/>
    <property type="match status" value="1"/>
</dbReference>
<dbReference type="Gene3D" id="1.25.40.10">
    <property type="entry name" value="Tetratricopeptide repeat domain"/>
    <property type="match status" value="1"/>
</dbReference>
<dbReference type="SUPFAM" id="SSF48452">
    <property type="entry name" value="TPR-like"/>
    <property type="match status" value="1"/>
</dbReference>
<protein>
    <submittedName>
        <fullName evidence="2">Tetratricopeptide repeat-containing protein</fullName>
    </submittedName>
</protein>
<dbReference type="Proteomes" id="UP001224775">
    <property type="component" value="Unassembled WGS sequence"/>
</dbReference>
<gene>
    <name evidence="2" type="ORF">QTG54_012105</name>
</gene>
<organism evidence="2 3">
    <name type="scientific">Skeletonema marinoi</name>
    <dbReference type="NCBI Taxonomy" id="267567"/>
    <lineage>
        <taxon>Eukaryota</taxon>
        <taxon>Sar</taxon>
        <taxon>Stramenopiles</taxon>
        <taxon>Ochrophyta</taxon>
        <taxon>Bacillariophyta</taxon>
        <taxon>Coscinodiscophyceae</taxon>
        <taxon>Thalassiosirophycidae</taxon>
        <taxon>Thalassiosirales</taxon>
        <taxon>Skeletonemataceae</taxon>
        <taxon>Skeletonema</taxon>
        <taxon>Skeletonema marinoi-dohrnii complex</taxon>
    </lineage>
</organism>
<dbReference type="InterPro" id="IPR011990">
    <property type="entry name" value="TPR-like_helical_dom_sf"/>
</dbReference>